<comment type="caution">
    <text evidence="2">The sequence shown here is derived from an EMBL/GenBank/DDBJ whole genome shotgun (WGS) entry which is preliminary data.</text>
</comment>
<evidence type="ECO:0000256" key="1">
    <source>
        <dbReference type="SAM" id="Phobius"/>
    </source>
</evidence>
<dbReference type="EMBL" id="JEMB01002500">
    <property type="protein sequence ID" value="KYF80733.1"/>
    <property type="molecule type" value="Genomic_DNA"/>
</dbReference>
<name>A0A150RKQ3_SORCE</name>
<feature type="transmembrane region" description="Helical" evidence="1">
    <location>
        <begin position="166"/>
        <end position="190"/>
    </location>
</feature>
<feature type="transmembrane region" description="Helical" evidence="1">
    <location>
        <begin position="143"/>
        <end position="160"/>
    </location>
</feature>
<keyword evidence="1" id="KW-0472">Membrane</keyword>
<sequence length="201" mass="20565">MALWLRIVFFFSGATALVYQIVWQRALFALYGLDITSVTMVVTAFMLGLGAGSALGGAISRARPAAALPVFGAAEIGIGIFGYLSLGLFDSVARITGVIGHLTTGLVAFLLLLLPTTLMGASLPLLVGHAVSRSGNVGRSVGTLYFVNTLGASAGAYVSVRALLPALGLSGAVTASACLNVVLGAAVVVGTRLGDVRRRRE</sequence>
<dbReference type="Proteomes" id="UP000075635">
    <property type="component" value="Unassembled WGS sequence"/>
</dbReference>
<keyword evidence="1" id="KW-0812">Transmembrane</keyword>
<proteinExistence type="predicted"/>
<accession>A0A150RKQ3</accession>
<evidence type="ECO:0000313" key="2">
    <source>
        <dbReference type="EMBL" id="KYF80733.1"/>
    </source>
</evidence>
<reference evidence="2 3" key="1">
    <citation type="submission" date="2014-02" db="EMBL/GenBank/DDBJ databases">
        <title>The small core and large imbalanced accessory genome model reveals a collaborative survival strategy of Sorangium cellulosum strains in nature.</title>
        <authorList>
            <person name="Han K."/>
            <person name="Peng R."/>
            <person name="Blom J."/>
            <person name="Li Y.-Z."/>
        </authorList>
    </citation>
    <scope>NUCLEOTIDE SEQUENCE [LARGE SCALE GENOMIC DNA]</scope>
    <source>
        <strain evidence="2 3">So0011-07</strain>
    </source>
</reference>
<organism evidence="2 3">
    <name type="scientific">Sorangium cellulosum</name>
    <name type="common">Polyangium cellulosum</name>
    <dbReference type="NCBI Taxonomy" id="56"/>
    <lineage>
        <taxon>Bacteria</taxon>
        <taxon>Pseudomonadati</taxon>
        <taxon>Myxococcota</taxon>
        <taxon>Polyangia</taxon>
        <taxon>Polyangiales</taxon>
        <taxon>Polyangiaceae</taxon>
        <taxon>Sorangium</taxon>
    </lineage>
</organism>
<evidence type="ECO:0008006" key="4">
    <source>
        <dbReference type="Google" id="ProtNLM"/>
    </source>
</evidence>
<evidence type="ECO:0000313" key="3">
    <source>
        <dbReference type="Proteomes" id="UP000075635"/>
    </source>
</evidence>
<gene>
    <name evidence="2" type="ORF">BE17_42925</name>
</gene>
<dbReference type="AlphaFoldDB" id="A0A150RKQ3"/>
<feature type="transmembrane region" description="Helical" evidence="1">
    <location>
        <begin position="106"/>
        <end position="131"/>
    </location>
</feature>
<feature type="transmembrane region" description="Helical" evidence="1">
    <location>
        <begin position="40"/>
        <end position="59"/>
    </location>
</feature>
<protein>
    <recommendedName>
        <fullName evidence="4">Major facilitator superfamily (MFS) profile domain-containing protein</fullName>
    </recommendedName>
</protein>
<feature type="transmembrane region" description="Helical" evidence="1">
    <location>
        <begin position="66"/>
        <end position="86"/>
    </location>
</feature>
<keyword evidence="1" id="KW-1133">Transmembrane helix</keyword>